<reference evidence="1" key="1">
    <citation type="submission" date="2020-03" db="EMBL/GenBank/DDBJ databases">
        <authorList>
            <person name="Nadin-Davis S."/>
            <person name="Chmara J.T."/>
            <person name="Carillo C."/>
            <person name="Amoako K."/>
            <person name="Goji N."/>
            <person name="Duceppe M.-O."/>
            <person name="Devenish J."/>
        </authorList>
    </citation>
    <scope>NUCLEOTIDE SEQUENCE [LARGE SCALE GENOMIC DNA]</scope>
    <source>
        <plasmid evidence="1">pCFF_09A980_P1</plasmid>
    </source>
</reference>
<evidence type="ECO:0000313" key="1">
    <source>
        <dbReference type="EMBL" id="QMS69483.1"/>
    </source>
</evidence>
<name>A0A7D7PUQ7_CAMFE</name>
<gene>
    <name evidence="1" type="ORF">GZ984_009350</name>
</gene>
<dbReference type="RefSeq" id="WP_181913240.1">
    <property type="nucleotide sequence ID" value="NZ_CP059446.1"/>
</dbReference>
<organism evidence="1">
    <name type="scientific">Campylobacter fetus</name>
    <dbReference type="NCBI Taxonomy" id="196"/>
    <lineage>
        <taxon>Bacteria</taxon>
        <taxon>Pseudomonadati</taxon>
        <taxon>Campylobacterota</taxon>
        <taxon>Epsilonproteobacteria</taxon>
        <taxon>Campylobacterales</taxon>
        <taxon>Campylobacteraceae</taxon>
        <taxon>Campylobacter</taxon>
    </lineage>
</organism>
<sequence>MKNYPEVYSLEESLEILKKYRNEISKDDYDNIKSVIGSHAIESQYLNEIDIEMLVDKAINNRTTEESINRLKNKGLL</sequence>
<dbReference type="AlphaFoldDB" id="A0A7D7PUQ7"/>
<reference evidence="1" key="2">
    <citation type="journal article" date="2021" name="PeerJ">
        <title>A comparison of fourteen fully characterized mammalian-associated Campylobacter fetus isolates suggests that loss of defense mechanisms contribute to high genomic plasticity and subspecies evolution.</title>
        <authorList>
            <person name="Nadin-Davis S.A."/>
            <person name="Chmara J."/>
            <person name="Carrillo C.D."/>
            <person name="Amoako K."/>
            <person name="Goji N."/>
            <person name="Duceppe M.O."/>
            <person name="Devenish J."/>
        </authorList>
    </citation>
    <scope>NUCLEOTIDE SEQUENCE</scope>
    <source>
        <plasmid evidence="1">pCFF_09A980_P1</plasmid>
    </source>
</reference>
<accession>A0A7D7PUQ7</accession>
<geneLocation type="plasmid" evidence="1">
    <name>pCFF_09A980_P1</name>
</geneLocation>
<protein>
    <submittedName>
        <fullName evidence="1">Uncharacterized protein</fullName>
    </submittedName>
</protein>
<proteinExistence type="predicted"/>
<keyword evidence="1" id="KW-0614">Plasmid</keyword>
<dbReference type="EMBL" id="CP059446">
    <property type="protein sequence ID" value="QMS69483.1"/>
    <property type="molecule type" value="Genomic_DNA"/>
</dbReference>